<evidence type="ECO:0000313" key="2">
    <source>
        <dbReference type="Proteomes" id="UP000469890"/>
    </source>
</evidence>
<feature type="non-terminal residue" evidence="1">
    <location>
        <position position="52"/>
    </location>
</feature>
<dbReference type="AlphaFoldDB" id="A0A8H4B8U7"/>
<sequence>GSGSVMIWGCFWEGGLGPLVVMKGSINQEGYISCLSNHFLPWLQDLSEQESR</sequence>
<dbReference type="InterPro" id="IPR036397">
    <property type="entry name" value="RNaseH_sf"/>
</dbReference>
<evidence type="ECO:0000313" key="1">
    <source>
        <dbReference type="EMBL" id="KAF1797684.1"/>
    </source>
</evidence>
<dbReference type="EMBL" id="JAAECE010000009">
    <property type="protein sequence ID" value="KAF1797684.1"/>
    <property type="molecule type" value="Genomic_DNA"/>
</dbReference>
<dbReference type="GO" id="GO:0003676">
    <property type="term" value="F:nucleic acid binding"/>
    <property type="evidence" value="ECO:0007669"/>
    <property type="project" value="InterPro"/>
</dbReference>
<feature type="non-terminal residue" evidence="1">
    <location>
        <position position="1"/>
    </location>
</feature>
<name>A0A8H4B8U7_MUCCL</name>
<reference evidence="1 2" key="1">
    <citation type="submission" date="2019-09" db="EMBL/GenBank/DDBJ databases">
        <authorList>
            <consortium name="DOE Joint Genome Institute"/>
            <person name="Mondo S.J."/>
            <person name="Navarro-Mendoza M.I."/>
            <person name="Perez-Arques C."/>
            <person name="Panchal S."/>
            <person name="Nicolas F.E."/>
            <person name="Ganguly P."/>
            <person name="Pangilinan J."/>
            <person name="Grigoriev I."/>
            <person name="Heitman J."/>
            <person name="Sanya K."/>
            <person name="Garre V."/>
        </authorList>
    </citation>
    <scope>NUCLEOTIDE SEQUENCE [LARGE SCALE GENOMIC DNA]</scope>
    <source>
        <strain evidence="1 2">MU402</strain>
    </source>
</reference>
<dbReference type="Gene3D" id="3.30.420.10">
    <property type="entry name" value="Ribonuclease H-like superfamily/Ribonuclease H"/>
    <property type="match status" value="1"/>
</dbReference>
<dbReference type="Proteomes" id="UP000469890">
    <property type="component" value="Unassembled WGS sequence"/>
</dbReference>
<gene>
    <name evidence="1" type="ORF">FB192DRAFT_1263994</name>
</gene>
<comment type="caution">
    <text evidence="1">The sequence shown here is derived from an EMBL/GenBank/DDBJ whole genome shotgun (WGS) entry which is preliminary data.</text>
</comment>
<proteinExistence type="predicted"/>
<protein>
    <submittedName>
        <fullName evidence="1">Uncharacterized protein</fullName>
    </submittedName>
</protein>
<organism evidence="1 2">
    <name type="scientific">Mucor circinelloides f. lusitanicus</name>
    <name type="common">Mucor racemosus var. lusitanicus</name>
    <dbReference type="NCBI Taxonomy" id="29924"/>
    <lineage>
        <taxon>Eukaryota</taxon>
        <taxon>Fungi</taxon>
        <taxon>Fungi incertae sedis</taxon>
        <taxon>Mucoromycota</taxon>
        <taxon>Mucoromycotina</taxon>
        <taxon>Mucoromycetes</taxon>
        <taxon>Mucorales</taxon>
        <taxon>Mucorineae</taxon>
        <taxon>Mucoraceae</taxon>
        <taxon>Mucor</taxon>
    </lineage>
</organism>
<accession>A0A8H4B8U7</accession>